<dbReference type="EMBL" id="OA882226">
    <property type="protein sequence ID" value="CAD7273941.1"/>
    <property type="molecule type" value="Genomic_DNA"/>
</dbReference>
<feature type="compositionally biased region" description="Low complexity" evidence="2">
    <location>
        <begin position="57"/>
        <end position="68"/>
    </location>
</feature>
<evidence type="ECO:0000313" key="3">
    <source>
        <dbReference type="EMBL" id="CAD7273941.1"/>
    </source>
</evidence>
<feature type="compositionally biased region" description="Polar residues" evidence="2">
    <location>
        <begin position="33"/>
        <end position="45"/>
    </location>
</feature>
<name>A0A7R9GAU1_9CRUS</name>
<feature type="compositionally biased region" description="Basic residues" evidence="2">
    <location>
        <begin position="92"/>
        <end position="102"/>
    </location>
</feature>
<evidence type="ECO:0000256" key="2">
    <source>
        <dbReference type="SAM" id="MobiDB-lite"/>
    </source>
</evidence>
<feature type="region of interest" description="Disordered" evidence="2">
    <location>
        <begin position="400"/>
        <end position="420"/>
    </location>
</feature>
<reference evidence="3" key="1">
    <citation type="submission" date="2020-11" db="EMBL/GenBank/DDBJ databases">
        <authorList>
            <person name="Tran Van P."/>
        </authorList>
    </citation>
    <scope>NUCLEOTIDE SEQUENCE</scope>
</reference>
<dbReference type="Proteomes" id="UP000678499">
    <property type="component" value="Unassembled WGS sequence"/>
</dbReference>
<feature type="region of interest" description="Disordered" evidence="2">
    <location>
        <begin position="92"/>
        <end position="153"/>
    </location>
</feature>
<organism evidence="3">
    <name type="scientific">Notodromas monacha</name>
    <dbReference type="NCBI Taxonomy" id="399045"/>
    <lineage>
        <taxon>Eukaryota</taxon>
        <taxon>Metazoa</taxon>
        <taxon>Ecdysozoa</taxon>
        <taxon>Arthropoda</taxon>
        <taxon>Crustacea</taxon>
        <taxon>Oligostraca</taxon>
        <taxon>Ostracoda</taxon>
        <taxon>Podocopa</taxon>
        <taxon>Podocopida</taxon>
        <taxon>Cypridocopina</taxon>
        <taxon>Cypridoidea</taxon>
        <taxon>Cyprididae</taxon>
        <taxon>Notodromas</taxon>
    </lineage>
</organism>
<gene>
    <name evidence="3" type="ORF">NMOB1V02_LOCUS1803</name>
</gene>
<dbReference type="EMBL" id="CAJPEX010000189">
    <property type="protein sequence ID" value="CAG0914093.1"/>
    <property type="molecule type" value="Genomic_DNA"/>
</dbReference>
<feature type="compositionally biased region" description="Basic and acidic residues" evidence="2">
    <location>
        <begin position="125"/>
        <end position="134"/>
    </location>
</feature>
<keyword evidence="4" id="KW-1185">Reference proteome</keyword>
<feature type="region of interest" description="Disordered" evidence="2">
    <location>
        <begin position="219"/>
        <end position="273"/>
    </location>
</feature>
<feature type="compositionally biased region" description="Basic and acidic residues" evidence="2">
    <location>
        <begin position="541"/>
        <end position="563"/>
    </location>
</feature>
<protein>
    <submittedName>
        <fullName evidence="3">Uncharacterized protein</fullName>
    </submittedName>
</protein>
<feature type="region of interest" description="Disordered" evidence="2">
    <location>
        <begin position="487"/>
        <end position="607"/>
    </location>
</feature>
<feature type="compositionally biased region" description="Polar residues" evidence="2">
    <location>
        <begin position="224"/>
        <end position="234"/>
    </location>
</feature>
<accession>A0A7R9GAU1</accession>
<sequence>MWHQENPERLVNSGSLRMLRDVCRKSSLRVGDSTASSASFGQRSSVPRDLSPAQSSPGKPKMKGVGKPEAQLRRGSLTFGSLANLFSHERRAHARLGHRSRTRSTSPGTNADEVLAAASGPRQASDLKSRDKSKIRSGASTPDGIAACSPPSMTPWLSRKTRWFRHIEAVSEASKPEPNIKVPADANPAVDEFEEEGAAANISQSQLKQEGNVEIEAASPVPFSPSSGSTGSLERQQKMGGAEVKEGANGLSPKSSFSAGSAQPGGSSPTPQRRYQRVEILQIAEGTQLIEPSEVVVSHGPASILTAEPILTPIEQLRRKDAEIRKNFDQKRALVAEILHVPPSDFETIADIATEAHETSVLGAKEPQEIIIASMNQAMRVHELVNEALLVSEEDAIAATSGETGGSRRDKTGASQSHHQKFVKVSFSTASRLTEASSTLSKQMGEVMHIVQECLSLNEQLRKELRNAKEQRHNSIREECVDTKLSGRRRRLGNREKRSSGAGLTSEAESQDSNPALDARETEKEEPSPAESSPSAPVDVVKSEVSVEKSIKMEKEGKKKQSDEAMPQEGADGEGGGGHQRGKVGKKHVGSSGGKQKRGGGKALLNP</sequence>
<feature type="coiled-coil region" evidence="1">
    <location>
        <begin position="451"/>
        <end position="478"/>
    </location>
</feature>
<feature type="compositionally biased region" description="Basic and acidic residues" evidence="2">
    <location>
        <begin position="518"/>
        <end position="527"/>
    </location>
</feature>
<keyword evidence="1" id="KW-0175">Coiled coil</keyword>
<feature type="compositionally biased region" description="Low complexity" evidence="2">
    <location>
        <begin position="255"/>
        <end position="272"/>
    </location>
</feature>
<dbReference type="AlphaFoldDB" id="A0A7R9GAU1"/>
<proteinExistence type="predicted"/>
<dbReference type="OrthoDB" id="2272012at2759"/>
<evidence type="ECO:0000313" key="4">
    <source>
        <dbReference type="Proteomes" id="UP000678499"/>
    </source>
</evidence>
<feature type="compositionally biased region" description="Basic residues" evidence="2">
    <location>
        <begin position="580"/>
        <end position="600"/>
    </location>
</feature>
<feature type="region of interest" description="Disordered" evidence="2">
    <location>
        <begin position="26"/>
        <end position="73"/>
    </location>
</feature>
<evidence type="ECO:0000256" key="1">
    <source>
        <dbReference type="SAM" id="Coils"/>
    </source>
</evidence>